<dbReference type="PROSITE" id="PS51278">
    <property type="entry name" value="GATASE_TYPE_2"/>
    <property type="match status" value="1"/>
</dbReference>
<keyword evidence="1 4" id="KW-0315">Glutamine amidotransferase</keyword>
<sequence length="269" mass="28197">MCRHLAYLGPPRTLHELLYAAPHSLHVQSWAPRMQRHGTVNADGFGVGWYPPHGTPGTAAPADPAAPPDPSASGLPTAGPPGPLRYRRAMPIWSDSSFADAARAITSGCVVAAVRDATVGFGSEESGAQPFRADRLLFSHNGAVKDDEALAAAFVPPPGVLDARSPVDSAPLFAHTVRLWRASGDLAGALAGVVRHAREHSDGRYNLLAADGESIVATAAGDTLFTLREPGGGVFLASEPFDDARGWREVPEGSVVVATRERTGIHPIT</sequence>
<dbReference type="CDD" id="cd01908">
    <property type="entry name" value="YafJ"/>
    <property type="match status" value="1"/>
</dbReference>
<evidence type="ECO:0000256" key="2">
    <source>
        <dbReference type="SAM" id="MobiDB-lite"/>
    </source>
</evidence>
<proteinExistence type="inferred from homology"/>
<dbReference type="PANTHER" id="PTHR43187">
    <property type="entry name" value="GLUTAMINE AMIDOTRANSFERASE DUG3-RELATED"/>
    <property type="match status" value="1"/>
</dbReference>
<dbReference type="InterPro" id="IPR032889">
    <property type="entry name" value="EgtC_Actinobacteria"/>
</dbReference>
<comment type="function">
    <text evidence="1">Catalyzes the hydrolysis of the gamma-glutamyl amide bond of hercynyl-gamma-L-glutamyl-L-cysteine sulfoxide to produce hercynylcysteine sulfoxide, a step in the biosynthesis pathway of ergothioneine.</text>
</comment>
<evidence type="ECO:0000313" key="4">
    <source>
        <dbReference type="EMBL" id="MEE2055540.1"/>
    </source>
</evidence>
<feature type="compositionally biased region" description="Low complexity" evidence="2">
    <location>
        <begin position="51"/>
        <end position="63"/>
    </location>
</feature>
<feature type="domain" description="Glutamine amidotransferase type-2" evidence="3">
    <location>
        <begin position="2"/>
        <end position="269"/>
    </location>
</feature>
<protein>
    <recommendedName>
        <fullName evidence="1">Gamma-glutamyl-hercynylcysteine sulfoxide hydrolase</fullName>
        <ecNumber evidence="1">3.5.1.118</ecNumber>
    </recommendedName>
    <alternativeName>
        <fullName evidence="1">Gamma-glutamyl hercynylcysteine S-oxide hydrolase</fullName>
    </alternativeName>
</protein>
<dbReference type="EC" id="3.5.1.118" evidence="1"/>
<dbReference type="SUPFAM" id="SSF56235">
    <property type="entry name" value="N-terminal nucleophile aminohydrolases (Ntn hydrolases)"/>
    <property type="match status" value="1"/>
</dbReference>
<evidence type="ECO:0000256" key="1">
    <source>
        <dbReference type="HAMAP-Rule" id="MF_02036"/>
    </source>
</evidence>
<dbReference type="Gene3D" id="3.60.20.10">
    <property type="entry name" value="Glutamine Phosphoribosylpyrophosphate, subunit 1, domain 1"/>
    <property type="match status" value="1"/>
</dbReference>
<evidence type="ECO:0000259" key="3">
    <source>
        <dbReference type="PROSITE" id="PS51278"/>
    </source>
</evidence>
<dbReference type="InterPro" id="IPR052373">
    <property type="entry name" value="Gamma-glu_amide_hydrolase"/>
</dbReference>
<dbReference type="PANTHER" id="PTHR43187:SF2">
    <property type="entry name" value="GAMMA-GLUTAMYL-HERCYNYLCYSTEINE SULFOXIDE HYDROLASE"/>
    <property type="match status" value="1"/>
</dbReference>
<dbReference type="Proteomes" id="UP001348641">
    <property type="component" value="Unassembled WGS sequence"/>
</dbReference>
<keyword evidence="1" id="KW-0378">Hydrolase</keyword>
<accession>A0ABU7L1V0</accession>
<reference evidence="4 5" key="1">
    <citation type="submission" date="2023-07" db="EMBL/GenBank/DDBJ databases">
        <authorList>
            <person name="Girao M."/>
            <person name="Carvalho M.F."/>
        </authorList>
    </citation>
    <scope>NUCLEOTIDE SEQUENCE [LARGE SCALE GENOMIC DNA]</scope>
    <source>
        <strain evidence="4 5">66/93</strain>
    </source>
</reference>
<gene>
    <name evidence="1" type="primary">egtC</name>
    <name evidence="4" type="ORF">Q8A49_34090</name>
</gene>
<feature type="region of interest" description="Disordered" evidence="2">
    <location>
        <begin position="51"/>
        <end position="81"/>
    </location>
</feature>
<comment type="caution">
    <text evidence="4">The sequence shown here is derived from an EMBL/GenBank/DDBJ whole genome shotgun (WGS) entry which is preliminary data.</text>
</comment>
<dbReference type="HAMAP" id="MF_02036">
    <property type="entry name" value="EgtC"/>
    <property type="match status" value="1"/>
</dbReference>
<dbReference type="RefSeq" id="WP_330162289.1">
    <property type="nucleotide sequence ID" value="NZ_BAAAJA010000009.1"/>
</dbReference>
<dbReference type="Pfam" id="PF13522">
    <property type="entry name" value="GATase_6"/>
    <property type="match status" value="1"/>
</dbReference>
<evidence type="ECO:0000313" key="5">
    <source>
        <dbReference type="Proteomes" id="UP001348641"/>
    </source>
</evidence>
<comment type="pathway">
    <text evidence="1">Amino-acid biosynthesis; ergothioneine biosynthesis.</text>
</comment>
<name>A0ABU7L1V0_9ACTN</name>
<dbReference type="InterPro" id="IPR029055">
    <property type="entry name" value="Ntn_hydrolases_N"/>
</dbReference>
<comment type="catalytic activity">
    <reaction evidence="1">
        <text>gamma-L-glutamyl-hercynylcysteine S-oxide + H2O = S-(hercyn-2-yl)-L-cysteine S-oxide + L-glutamate</text>
        <dbReference type="Rhea" id="RHEA:42684"/>
        <dbReference type="ChEBI" id="CHEBI:15377"/>
        <dbReference type="ChEBI" id="CHEBI:29985"/>
        <dbReference type="ChEBI" id="CHEBI:82703"/>
        <dbReference type="ChEBI" id="CHEBI:82706"/>
        <dbReference type="EC" id="3.5.1.118"/>
    </reaction>
</comment>
<dbReference type="EMBL" id="JAUUCC010000191">
    <property type="protein sequence ID" value="MEE2055540.1"/>
    <property type="molecule type" value="Genomic_DNA"/>
</dbReference>
<organism evidence="4 5">
    <name type="scientific">Nocardiopsis tropica</name>
    <dbReference type="NCBI Taxonomy" id="109330"/>
    <lineage>
        <taxon>Bacteria</taxon>
        <taxon>Bacillati</taxon>
        <taxon>Actinomycetota</taxon>
        <taxon>Actinomycetes</taxon>
        <taxon>Streptosporangiales</taxon>
        <taxon>Nocardiopsidaceae</taxon>
        <taxon>Nocardiopsis</taxon>
    </lineage>
</organism>
<dbReference type="InterPro" id="IPR017932">
    <property type="entry name" value="GATase_2_dom"/>
</dbReference>